<dbReference type="eggNOG" id="KOG3002">
    <property type="taxonomic scope" value="Eukaryota"/>
</dbReference>
<dbReference type="Pfam" id="PF21362">
    <property type="entry name" value="Sina_RING"/>
    <property type="match status" value="2"/>
</dbReference>
<dbReference type="AlphaFoldDB" id="R0IEK3"/>
<keyword evidence="5" id="KW-0808">Transferase</keyword>
<evidence type="ECO:0000256" key="4">
    <source>
        <dbReference type="ARBA" id="ARBA00012483"/>
    </source>
</evidence>
<reference evidence="15" key="1">
    <citation type="journal article" date="2013" name="Nat. Genet.">
        <title>The Capsella rubella genome and the genomic consequences of rapid mating system evolution.</title>
        <authorList>
            <person name="Slotte T."/>
            <person name="Hazzouri K.M."/>
            <person name="Agren J.A."/>
            <person name="Koenig D."/>
            <person name="Maumus F."/>
            <person name="Guo Y.L."/>
            <person name="Steige K."/>
            <person name="Platts A.E."/>
            <person name="Escobar J.S."/>
            <person name="Newman L.K."/>
            <person name="Wang W."/>
            <person name="Mandakova T."/>
            <person name="Vello E."/>
            <person name="Smith L.M."/>
            <person name="Henz S.R."/>
            <person name="Steffen J."/>
            <person name="Takuno S."/>
            <person name="Brandvain Y."/>
            <person name="Coop G."/>
            <person name="Andolfatto P."/>
            <person name="Hu T.T."/>
            <person name="Blanchette M."/>
            <person name="Clark R.M."/>
            <person name="Quesneville H."/>
            <person name="Nordborg M."/>
            <person name="Gaut B.S."/>
            <person name="Lysak M.A."/>
            <person name="Jenkins J."/>
            <person name="Grimwood J."/>
            <person name="Chapman J."/>
            <person name="Prochnik S."/>
            <person name="Shu S."/>
            <person name="Rokhsar D."/>
            <person name="Schmutz J."/>
            <person name="Weigel D."/>
            <person name="Wright S.I."/>
        </authorList>
    </citation>
    <scope>NUCLEOTIDE SEQUENCE [LARGE SCALE GENOMIC DNA]</scope>
    <source>
        <strain evidence="15">cv. Monte Gargano</strain>
    </source>
</reference>
<evidence type="ECO:0000256" key="2">
    <source>
        <dbReference type="ARBA" id="ARBA00004906"/>
    </source>
</evidence>
<comment type="pathway">
    <text evidence="2">Protein modification; protein ubiquitination.</text>
</comment>
<dbReference type="InterPro" id="IPR013010">
    <property type="entry name" value="Znf_SIAH"/>
</dbReference>
<evidence type="ECO:0000256" key="6">
    <source>
        <dbReference type="ARBA" id="ARBA00022723"/>
    </source>
</evidence>
<feature type="non-terminal residue" evidence="14">
    <location>
        <position position="1"/>
    </location>
</feature>
<evidence type="ECO:0000256" key="9">
    <source>
        <dbReference type="ARBA" id="ARBA00022833"/>
    </source>
</evidence>
<evidence type="ECO:0000313" key="14">
    <source>
        <dbReference type="EMBL" id="EOA35153.1"/>
    </source>
</evidence>
<feature type="region of interest" description="Disordered" evidence="12">
    <location>
        <begin position="397"/>
        <end position="449"/>
    </location>
</feature>
<comment type="similarity">
    <text evidence="3">Belongs to the SINA (Seven in absentia) family.</text>
</comment>
<dbReference type="PANTHER" id="PTHR46632">
    <property type="entry name" value="E3 UBIQUITIN-PROTEIN LIGASE SINA-LIKE 4"/>
    <property type="match status" value="1"/>
</dbReference>
<feature type="domain" description="SIAH-type" evidence="13">
    <location>
        <begin position="215"/>
        <end position="273"/>
    </location>
</feature>
<dbReference type="InterPro" id="IPR049548">
    <property type="entry name" value="Sina-like_RING"/>
</dbReference>
<evidence type="ECO:0000256" key="8">
    <source>
        <dbReference type="ARBA" id="ARBA00022786"/>
    </source>
</evidence>
<accession>R0IEK3</accession>
<name>R0IEK3_9BRAS</name>
<gene>
    <name evidence="14" type="ORF">CARUB_v10020292mg</name>
</gene>
<dbReference type="UniPathway" id="UPA00143"/>
<evidence type="ECO:0000256" key="10">
    <source>
        <dbReference type="ARBA" id="ARBA00024004"/>
    </source>
</evidence>
<dbReference type="SUPFAM" id="SSF49599">
    <property type="entry name" value="TRAF domain-like"/>
    <property type="match status" value="1"/>
</dbReference>
<proteinExistence type="inferred from homology"/>
<dbReference type="EMBL" id="KB870806">
    <property type="protein sequence ID" value="EOA35153.1"/>
    <property type="molecule type" value="Genomic_DNA"/>
</dbReference>
<dbReference type="EC" id="2.3.2.27" evidence="4"/>
<dbReference type="KEGG" id="crb:17895511"/>
<dbReference type="Proteomes" id="UP000029121">
    <property type="component" value="Unassembled WGS sequence"/>
</dbReference>
<evidence type="ECO:0000256" key="3">
    <source>
        <dbReference type="ARBA" id="ARBA00009119"/>
    </source>
</evidence>
<sequence length="449" mass="49763">SSRSPITMAGEASSSRLKRQRVPSISQSVCPEDGGGGDVAVGTLFELDLLECPSCCHSLTSPIFQCDNGHIACSSCCAKTRNECLSCKLPIGKYRSRIMERVVEAVIVPLPSVAKNAFAGEASSSRLNRQRVPSVVGEECENGEGDVVVRSGKLFELNLLNCPVCSDALTGLIFQCDNEHIACSSCCTKLRHICPSCTLPIGIYRCRIMEEVVKAVIVPCPNAKHGCTETFSYGKELIHEKKCSFALCYCPASNCNYSGVYKDLYSHYAANHKNIYKRFSYGYSHHACLGIDCNIVVFQEYGDGPLVVVQCFKEPQGVFLTANCIAPSAPGVGNLSYDLSYSTAGKTVTFKSSEMNRIQKVSFQTPEKDFMIIPDYLLSRVGLLKSIRICIRNLGKEKEKTEDEEEEEEDEDEDEDEDEEEEDEDEEEELEEEEEEEVEEDEDYGIIIT</sequence>
<keyword evidence="7 11" id="KW-0863">Zinc-finger</keyword>
<evidence type="ECO:0000256" key="1">
    <source>
        <dbReference type="ARBA" id="ARBA00000900"/>
    </source>
</evidence>
<dbReference type="CDD" id="cd16571">
    <property type="entry name" value="RING-HC_SIAHs"/>
    <property type="match status" value="1"/>
</dbReference>
<evidence type="ECO:0000259" key="13">
    <source>
        <dbReference type="PROSITE" id="PS51081"/>
    </source>
</evidence>
<keyword evidence="8" id="KW-0833">Ubl conjugation pathway</keyword>
<dbReference type="Pfam" id="PF21361">
    <property type="entry name" value="Sina_ZnF"/>
    <property type="match status" value="1"/>
</dbReference>
<dbReference type="InterPro" id="IPR044286">
    <property type="entry name" value="SINL_plant"/>
</dbReference>
<evidence type="ECO:0000313" key="15">
    <source>
        <dbReference type="Proteomes" id="UP000029121"/>
    </source>
</evidence>
<dbReference type="Gene3D" id="3.30.40.10">
    <property type="entry name" value="Zinc/RING finger domain, C3HC4 (zinc finger)"/>
    <property type="match status" value="1"/>
</dbReference>
<dbReference type="InterPro" id="IPR013083">
    <property type="entry name" value="Znf_RING/FYVE/PHD"/>
</dbReference>
<dbReference type="PANTHER" id="PTHR46632:SF11">
    <property type="entry name" value="E3 UBIQUITIN-PROTEIN LIGASE SINA-LIKE 1-RELATED"/>
    <property type="match status" value="1"/>
</dbReference>
<organism evidence="14 15">
    <name type="scientific">Capsella rubella</name>
    <dbReference type="NCBI Taxonomy" id="81985"/>
    <lineage>
        <taxon>Eukaryota</taxon>
        <taxon>Viridiplantae</taxon>
        <taxon>Streptophyta</taxon>
        <taxon>Embryophyta</taxon>
        <taxon>Tracheophyta</taxon>
        <taxon>Spermatophyta</taxon>
        <taxon>Magnoliopsida</taxon>
        <taxon>eudicotyledons</taxon>
        <taxon>Gunneridae</taxon>
        <taxon>Pentapetalae</taxon>
        <taxon>rosids</taxon>
        <taxon>malvids</taxon>
        <taxon>Brassicales</taxon>
        <taxon>Brassicaceae</taxon>
        <taxon>Camelineae</taxon>
        <taxon>Capsella</taxon>
    </lineage>
</organism>
<feature type="region of interest" description="Disordered" evidence="12">
    <location>
        <begin position="1"/>
        <end position="32"/>
    </location>
</feature>
<evidence type="ECO:0000256" key="11">
    <source>
        <dbReference type="PROSITE-ProRule" id="PRU00455"/>
    </source>
</evidence>
<comment type="function">
    <text evidence="10">E3 ubiquitin-protein ligase that mediates ubiquitination and subsequent proteasomal degradation of target proteins. E3 ubiquitin ligases accept ubiquitin from an E2 ubiquitin-conjugating enzyme in the form of a thioester and then directly transfers the ubiquitin to targeted substrates. It probably triggers the ubiquitin-mediated degradation of different substrates.</text>
</comment>
<evidence type="ECO:0000256" key="5">
    <source>
        <dbReference type="ARBA" id="ARBA00022679"/>
    </source>
</evidence>
<dbReference type="PROSITE" id="PS51081">
    <property type="entry name" value="ZF_SIAH"/>
    <property type="match status" value="1"/>
</dbReference>
<dbReference type="GO" id="GO:0008270">
    <property type="term" value="F:zinc ion binding"/>
    <property type="evidence" value="ECO:0007669"/>
    <property type="project" value="UniProtKB-KW"/>
</dbReference>
<dbReference type="GO" id="GO:0016567">
    <property type="term" value="P:protein ubiquitination"/>
    <property type="evidence" value="ECO:0007669"/>
    <property type="project" value="UniProtKB-UniPathway"/>
</dbReference>
<keyword evidence="6" id="KW-0479">Metal-binding</keyword>
<evidence type="ECO:0000256" key="12">
    <source>
        <dbReference type="SAM" id="MobiDB-lite"/>
    </source>
</evidence>
<keyword evidence="9" id="KW-0862">Zinc</keyword>
<evidence type="ECO:0000256" key="7">
    <source>
        <dbReference type="ARBA" id="ARBA00022771"/>
    </source>
</evidence>
<dbReference type="OrthoDB" id="4788989at2759"/>
<keyword evidence="15" id="KW-1185">Reference proteome</keyword>
<comment type="catalytic activity">
    <reaction evidence="1">
        <text>S-ubiquitinyl-[E2 ubiquitin-conjugating enzyme]-L-cysteine + [acceptor protein]-L-lysine = [E2 ubiquitin-conjugating enzyme]-L-cysteine + N(6)-ubiquitinyl-[acceptor protein]-L-lysine.</text>
        <dbReference type="EC" id="2.3.2.27"/>
    </reaction>
</comment>
<dbReference type="GO" id="GO:0061630">
    <property type="term" value="F:ubiquitin protein ligase activity"/>
    <property type="evidence" value="ECO:0007669"/>
    <property type="project" value="UniProtKB-EC"/>
</dbReference>
<protein>
    <recommendedName>
        <fullName evidence="4">RING-type E3 ubiquitin transferase</fullName>
        <ecNumber evidence="4">2.3.2.27</ecNumber>
    </recommendedName>
</protein>
<feature type="compositionally biased region" description="Acidic residues" evidence="12">
    <location>
        <begin position="402"/>
        <end position="449"/>
    </location>
</feature>